<evidence type="ECO:0000259" key="4">
    <source>
        <dbReference type="Pfam" id="PF08545"/>
    </source>
</evidence>
<feature type="domain" description="Beta-ketoacyl-[acyl-carrier-protein] synthase III C-terminal" evidence="3">
    <location>
        <begin position="247"/>
        <end position="335"/>
    </location>
</feature>
<dbReference type="InterPro" id="IPR016039">
    <property type="entry name" value="Thiolase-like"/>
</dbReference>
<protein>
    <submittedName>
        <fullName evidence="5">3-oxoacyl--[acyl-carrier-protein]</fullName>
    </submittedName>
</protein>
<reference evidence="5 6" key="1">
    <citation type="submission" date="2018-07" db="EMBL/GenBank/DDBJ databases">
        <title>High-quality-draft genome sequence of Gaiella occulta.</title>
        <authorList>
            <person name="Severino R."/>
            <person name="Froufe H.J.C."/>
            <person name="Rainey F.A."/>
            <person name="Barroso C."/>
            <person name="Albuquerque L."/>
            <person name="Lobo-Da-Cunha A."/>
            <person name="Da Costa M.S."/>
            <person name="Egas C."/>
        </authorList>
    </citation>
    <scope>NUCLEOTIDE SEQUENCE [LARGE SCALE GENOMIC DNA]</scope>
    <source>
        <strain evidence="5 6">F2-233</strain>
    </source>
</reference>
<dbReference type="Pfam" id="PF08545">
    <property type="entry name" value="ACP_syn_III"/>
    <property type="match status" value="1"/>
</dbReference>
<dbReference type="InterPro" id="IPR013747">
    <property type="entry name" value="ACP_syn_III_C"/>
</dbReference>
<dbReference type="GO" id="GO:0044550">
    <property type="term" value="P:secondary metabolite biosynthetic process"/>
    <property type="evidence" value="ECO:0007669"/>
    <property type="project" value="TreeGrafter"/>
</dbReference>
<dbReference type="GO" id="GO:0004315">
    <property type="term" value="F:3-oxoacyl-[acyl-carrier-protein] synthase activity"/>
    <property type="evidence" value="ECO:0007669"/>
    <property type="project" value="InterPro"/>
</dbReference>
<reference evidence="6" key="2">
    <citation type="journal article" date="2019" name="MicrobiologyOpen">
        <title>High-quality draft genome sequence of Gaiella occulta isolated from a 150 meter deep mineral water borehole and comparison with the genome sequences of other deep-branching lineages of the phylum Actinobacteria.</title>
        <authorList>
            <person name="Severino R."/>
            <person name="Froufe H.J.C."/>
            <person name="Barroso C."/>
            <person name="Albuquerque L."/>
            <person name="Lobo-da-Cunha A."/>
            <person name="da Costa M.S."/>
            <person name="Egas C."/>
        </authorList>
    </citation>
    <scope>NUCLEOTIDE SEQUENCE [LARGE SCALE GENOMIC DNA]</scope>
    <source>
        <strain evidence="6">F2-233</strain>
    </source>
</reference>
<evidence type="ECO:0000313" key="6">
    <source>
        <dbReference type="Proteomes" id="UP000254134"/>
    </source>
</evidence>
<dbReference type="Pfam" id="PF08541">
    <property type="entry name" value="ACP_syn_III_C"/>
    <property type="match status" value="1"/>
</dbReference>
<evidence type="ECO:0000313" key="5">
    <source>
        <dbReference type="EMBL" id="RDI75025.1"/>
    </source>
</evidence>
<keyword evidence="1" id="KW-0808">Transferase</keyword>
<dbReference type="InterPro" id="IPR013751">
    <property type="entry name" value="ACP_syn_III_N"/>
</dbReference>
<dbReference type="AlphaFoldDB" id="A0A7M2YXZ7"/>
<keyword evidence="6" id="KW-1185">Reference proteome</keyword>
<dbReference type="PANTHER" id="PTHR34069">
    <property type="entry name" value="3-OXOACYL-[ACYL-CARRIER-PROTEIN] SYNTHASE 3"/>
    <property type="match status" value="1"/>
</dbReference>
<dbReference type="RefSeq" id="WP_220150438.1">
    <property type="nucleotide sequence ID" value="NZ_QQZY01000002.1"/>
</dbReference>
<dbReference type="PANTHER" id="PTHR34069:SF2">
    <property type="entry name" value="BETA-KETOACYL-[ACYL-CARRIER-PROTEIN] SYNTHASE III"/>
    <property type="match status" value="1"/>
</dbReference>
<sequence length="338" mass="35228">MSGAIGLAATAHYLPERWLSAAEIGAAAAIPEQVIVEKFGLRGKHVAAPDEHVSDLAVAAASRLLGEHGVDPASVGAVVYYGSTWKDYMVWQAAPAIAHRLGCANAYAVEYDNVSMGTPVALRFARALLVAEPDLGSILLVAACRESYLLDYGNARSRFMFNFGDGAVAGLLTAGADRNLLLGSHAITDGSFALQVKVPAGGSVEPASHASVDGRRHFLDVADPSAMKDGLDEVSLPNFVAVAEGALARSGARLEDVSYLCGIHMKRSMHEQIVAALGLAPSRAAYLDDTGHMSGVDPLLALDRAVRAGEVVDGDLVLLLAAGTGYTWAASVVRWGPA</sequence>
<feature type="domain" description="Beta-ketoacyl-[acyl-carrier-protein] synthase III N-terminal" evidence="4">
    <location>
        <begin position="114"/>
        <end position="190"/>
    </location>
</feature>
<gene>
    <name evidence="5" type="ORF">Gocc_0823</name>
</gene>
<accession>A0A7M2YXZ7</accession>
<dbReference type="SUPFAM" id="SSF53901">
    <property type="entry name" value="Thiolase-like"/>
    <property type="match status" value="1"/>
</dbReference>
<dbReference type="Proteomes" id="UP000254134">
    <property type="component" value="Unassembled WGS sequence"/>
</dbReference>
<name>A0A7M2YXZ7_9ACTN</name>
<dbReference type="GO" id="GO:0006633">
    <property type="term" value="P:fatty acid biosynthetic process"/>
    <property type="evidence" value="ECO:0007669"/>
    <property type="project" value="InterPro"/>
</dbReference>
<dbReference type="NCBIfam" id="NF005308">
    <property type="entry name" value="PRK06840.1"/>
    <property type="match status" value="1"/>
</dbReference>
<comment type="caution">
    <text evidence="5">The sequence shown here is derived from an EMBL/GenBank/DDBJ whole genome shotgun (WGS) entry which is preliminary data.</text>
</comment>
<keyword evidence="2" id="KW-0012">Acyltransferase</keyword>
<dbReference type="EMBL" id="QQZY01000002">
    <property type="protein sequence ID" value="RDI75025.1"/>
    <property type="molecule type" value="Genomic_DNA"/>
</dbReference>
<evidence type="ECO:0000256" key="1">
    <source>
        <dbReference type="ARBA" id="ARBA00022679"/>
    </source>
</evidence>
<organism evidence="5 6">
    <name type="scientific">Gaiella occulta</name>
    <dbReference type="NCBI Taxonomy" id="1002870"/>
    <lineage>
        <taxon>Bacteria</taxon>
        <taxon>Bacillati</taxon>
        <taxon>Actinomycetota</taxon>
        <taxon>Thermoleophilia</taxon>
        <taxon>Gaiellales</taxon>
        <taxon>Gaiellaceae</taxon>
        <taxon>Gaiella</taxon>
    </lineage>
</organism>
<evidence type="ECO:0000259" key="3">
    <source>
        <dbReference type="Pfam" id="PF08541"/>
    </source>
</evidence>
<proteinExistence type="predicted"/>
<evidence type="ECO:0000256" key="2">
    <source>
        <dbReference type="ARBA" id="ARBA00023315"/>
    </source>
</evidence>
<dbReference type="Gene3D" id="3.40.47.10">
    <property type="match status" value="2"/>
</dbReference>